<keyword evidence="1" id="KW-0238">DNA-binding</keyword>
<reference evidence="1 2" key="1">
    <citation type="submission" date="2022-08" db="EMBL/GenBank/DDBJ databases">
        <title>Bacterial and archaeal communities from various locations to study Microbial Dark Matter (Phase II).</title>
        <authorList>
            <person name="Stepanauskas R."/>
        </authorList>
    </citation>
    <scope>NUCLEOTIDE SEQUENCE [LARGE SCALE GENOMIC DNA]</scope>
    <source>
        <strain evidence="1 2">PD1</strain>
    </source>
</reference>
<name>A0ABT2ETL9_9BACT</name>
<keyword evidence="2" id="KW-1185">Reference proteome</keyword>
<dbReference type="Proteomes" id="UP001204798">
    <property type="component" value="Unassembled WGS sequence"/>
</dbReference>
<organism evidence="1 2">
    <name type="scientific">Candidatus Fervidibacter sacchari</name>
    <dbReference type="NCBI Taxonomy" id="1448929"/>
    <lineage>
        <taxon>Bacteria</taxon>
        <taxon>Candidatus Fervidibacterota</taxon>
        <taxon>Candidatus Fervidibacter</taxon>
    </lineage>
</organism>
<dbReference type="RefSeq" id="WP_259102330.1">
    <property type="nucleotide sequence ID" value="NZ_CP130454.1"/>
</dbReference>
<comment type="caution">
    <text evidence="1">The sequence shown here is derived from an EMBL/GenBank/DDBJ whole genome shotgun (WGS) entry which is preliminary data.</text>
</comment>
<dbReference type="InterPro" id="IPR008203">
    <property type="entry name" value="AF2212-like"/>
</dbReference>
<dbReference type="EMBL" id="JANUCP010000012">
    <property type="protein sequence ID" value="MCS3921272.1"/>
    <property type="molecule type" value="Genomic_DNA"/>
</dbReference>
<proteinExistence type="predicted"/>
<evidence type="ECO:0000313" key="1">
    <source>
        <dbReference type="EMBL" id="MCS3921272.1"/>
    </source>
</evidence>
<protein>
    <submittedName>
        <fullName evidence="1">DNA-binding antitoxin AbrB/MazE fold protein</fullName>
    </submittedName>
</protein>
<dbReference type="Pfam" id="PF01954">
    <property type="entry name" value="AF2212-like"/>
    <property type="match status" value="1"/>
</dbReference>
<sequence>MERRRAKWENGVLKLDKPLDLPEGAEVTVIVVPTLASLCGILKHVRQGSVSLKHNLGEIWAEANEVSGRR</sequence>
<evidence type="ECO:0000313" key="2">
    <source>
        <dbReference type="Proteomes" id="UP001204798"/>
    </source>
</evidence>
<accession>A0ABT2ETL9</accession>
<gene>
    <name evidence="1" type="ORF">M2350_003721</name>
</gene>
<dbReference type="SUPFAM" id="SSF141694">
    <property type="entry name" value="AF2212/PG0164-like"/>
    <property type="match status" value="1"/>
</dbReference>
<dbReference type="Gene3D" id="4.10.1150.10">
    <property type="entry name" value="AF2212/PG0164-like"/>
    <property type="match status" value="1"/>
</dbReference>
<dbReference type="InterPro" id="IPR024069">
    <property type="entry name" value="AF2212-like_dom_sf"/>
</dbReference>
<dbReference type="GO" id="GO:0003677">
    <property type="term" value="F:DNA binding"/>
    <property type="evidence" value="ECO:0007669"/>
    <property type="project" value="UniProtKB-KW"/>
</dbReference>